<gene>
    <name evidence="1" type="ORF">UFOVP740_10</name>
</gene>
<reference evidence="1" key="1">
    <citation type="submission" date="2020-05" db="EMBL/GenBank/DDBJ databases">
        <authorList>
            <person name="Chiriac C."/>
            <person name="Salcher M."/>
            <person name="Ghai R."/>
            <person name="Kavagutti S V."/>
        </authorList>
    </citation>
    <scope>NUCLEOTIDE SEQUENCE</scope>
</reference>
<accession>A0A6J7XB18</accession>
<dbReference type="EMBL" id="LR798337">
    <property type="protein sequence ID" value="CAB5224794.1"/>
    <property type="molecule type" value="Genomic_DNA"/>
</dbReference>
<protein>
    <submittedName>
        <fullName evidence="1">Uncharacterized protein</fullName>
    </submittedName>
</protein>
<organism evidence="1">
    <name type="scientific">uncultured Caudovirales phage</name>
    <dbReference type="NCBI Taxonomy" id="2100421"/>
    <lineage>
        <taxon>Viruses</taxon>
        <taxon>Duplodnaviria</taxon>
        <taxon>Heunggongvirae</taxon>
        <taxon>Uroviricota</taxon>
        <taxon>Caudoviricetes</taxon>
        <taxon>Peduoviridae</taxon>
        <taxon>Maltschvirus</taxon>
        <taxon>Maltschvirus maltsch</taxon>
    </lineage>
</organism>
<sequence length="429" mass="46469">MPGTAVVDSGNYDLQIATGFQVDAFVLDDTLKGVLDNTSYVLDGTTEFASVMDSTTSITVKRGRRDIGDTFSAGTMTFTIQDVDGIFNPFDENSPYYDTAQSKPGIAPMRQVKLIRYDSTNVAEYLYSGFVVNYDYNFALGGLDTVTVYCADQFYLLSQTYLDEFNPSAELSGARINTVLNLPEVDFPALSRDIATGTVELGHDASYTVQAGTNVLQYIAQINDTAEFGRLFMSRNGVLTFQDRIGNTISASVADFHDDGTNYKYNGVGISFEADAVVNRVVVTGLDGTTATASDLASIATYFIQTNSITNSLLHVQGEIDTAASYLLNPQPEARYTSVETAFLMLTTAQKDTLATLEIGDTITIEKTFPSGAGTSQLAQELSVEGIEHYLDFSTGHRVLYSTAPTTIVYELILDNATYGTLDADNVLG</sequence>
<evidence type="ECO:0000313" key="1">
    <source>
        <dbReference type="EMBL" id="CAB5224794.1"/>
    </source>
</evidence>
<proteinExistence type="predicted"/>
<name>A0A6J7XB18_9CAUD</name>